<keyword evidence="2" id="KW-1185">Reference proteome</keyword>
<dbReference type="Proteomes" id="UP000789375">
    <property type="component" value="Unassembled WGS sequence"/>
</dbReference>
<dbReference type="EMBL" id="CAJVPP010011442">
    <property type="protein sequence ID" value="CAG8714291.1"/>
    <property type="molecule type" value="Genomic_DNA"/>
</dbReference>
<dbReference type="AlphaFoldDB" id="A0A9N9N8Q5"/>
<gene>
    <name evidence="1" type="ORF">FMOSSE_LOCUS14535</name>
</gene>
<protein>
    <submittedName>
        <fullName evidence="1">4426_t:CDS:1</fullName>
    </submittedName>
</protein>
<evidence type="ECO:0000313" key="1">
    <source>
        <dbReference type="EMBL" id="CAG8714291.1"/>
    </source>
</evidence>
<proteinExistence type="predicted"/>
<organism evidence="1 2">
    <name type="scientific">Funneliformis mosseae</name>
    <name type="common">Endomycorrhizal fungus</name>
    <name type="synonym">Glomus mosseae</name>
    <dbReference type="NCBI Taxonomy" id="27381"/>
    <lineage>
        <taxon>Eukaryota</taxon>
        <taxon>Fungi</taxon>
        <taxon>Fungi incertae sedis</taxon>
        <taxon>Mucoromycota</taxon>
        <taxon>Glomeromycotina</taxon>
        <taxon>Glomeromycetes</taxon>
        <taxon>Glomerales</taxon>
        <taxon>Glomeraceae</taxon>
        <taxon>Funneliformis</taxon>
    </lineage>
</organism>
<reference evidence="1" key="1">
    <citation type="submission" date="2021-06" db="EMBL/GenBank/DDBJ databases">
        <authorList>
            <person name="Kallberg Y."/>
            <person name="Tangrot J."/>
            <person name="Rosling A."/>
        </authorList>
    </citation>
    <scope>NUCLEOTIDE SEQUENCE</scope>
    <source>
        <strain evidence="1">87-6 pot B 2015</strain>
    </source>
</reference>
<accession>A0A9N9N8Q5</accession>
<name>A0A9N9N8Q5_FUNMO</name>
<feature type="non-terminal residue" evidence="1">
    <location>
        <position position="1"/>
    </location>
</feature>
<evidence type="ECO:0000313" key="2">
    <source>
        <dbReference type="Proteomes" id="UP000789375"/>
    </source>
</evidence>
<comment type="caution">
    <text evidence="1">The sequence shown here is derived from an EMBL/GenBank/DDBJ whole genome shotgun (WGS) entry which is preliminary data.</text>
</comment>
<sequence length="43" mass="5024">ITIISVIEKKLTVPNRDGEKNKQIRTPLEEVTRSKRTYKLSHC</sequence>